<accession>K1LHR3</accession>
<dbReference type="AlphaFoldDB" id="K1LHR3"/>
<sequence>MKDSLIFYFDRDLSKLKNELKAYKNEEDIWKVKEGISNSAGTLAVHLIGNLNHYIGANMGNTGYERDREEEFSGKPVPLKEILEEIEETRHVVTKALLEFPEDWFSRKYPLEEFGYPMTYEYFMTHLVGHLNYHLGQINYHRRLLTDSPE</sequence>
<protein>
    <recommendedName>
        <fullName evidence="1">DinB-like domain-containing protein</fullName>
    </recommendedName>
</protein>
<dbReference type="RefSeq" id="WP_009184689.1">
    <property type="nucleotide sequence ID" value="NZ_AMGM01000019.1"/>
</dbReference>
<dbReference type="PATRIC" id="fig|1225176.3.peg.1766"/>
<dbReference type="Pfam" id="PF12867">
    <property type="entry name" value="DinB_2"/>
    <property type="match status" value="1"/>
</dbReference>
<dbReference type="InterPro" id="IPR024775">
    <property type="entry name" value="DinB-like"/>
</dbReference>
<dbReference type="InterPro" id="IPR034660">
    <property type="entry name" value="DinB/YfiT-like"/>
</dbReference>
<name>K1LHR3_CECL9</name>
<dbReference type="EMBL" id="AMGM01000019">
    <property type="protein sequence ID" value="EKB49748.1"/>
    <property type="molecule type" value="Genomic_DNA"/>
</dbReference>
<evidence type="ECO:0000313" key="3">
    <source>
        <dbReference type="Proteomes" id="UP000004478"/>
    </source>
</evidence>
<feature type="domain" description="DinB-like" evidence="1">
    <location>
        <begin position="33"/>
        <end position="138"/>
    </location>
</feature>
<evidence type="ECO:0000313" key="2">
    <source>
        <dbReference type="EMBL" id="EKB49748.1"/>
    </source>
</evidence>
<gene>
    <name evidence="2" type="ORF">B879_01655</name>
</gene>
<proteinExistence type="predicted"/>
<keyword evidence="3" id="KW-1185">Reference proteome</keyword>
<dbReference type="OrthoDB" id="893570at2"/>
<dbReference type="Gene3D" id="1.20.120.450">
    <property type="entry name" value="dinb family like domain"/>
    <property type="match status" value="1"/>
</dbReference>
<comment type="caution">
    <text evidence="2">The sequence shown here is derived from an EMBL/GenBank/DDBJ whole genome shotgun (WGS) entry which is preliminary data.</text>
</comment>
<dbReference type="SUPFAM" id="SSF109854">
    <property type="entry name" value="DinB/YfiT-like putative metalloenzymes"/>
    <property type="match status" value="1"/>
</dbReference>
<evidence type="ECO:0000259" key="1">
    <source>
        <dbReference type="Pfam" id="PF12867"/>
    </source>
</evidence>
<organism evidence="2 3">
    <name type="scientific">Cecembia lonarensis (strain CCUG 58316 / KCTC 22772 / LW9)</name>
    <dbReference type="NCBI Taxonomy" id="1225176"/>
    <lineage>
        <taxon>Bacteria</taxon>
        <taxon>Pseudomonadati</taxon>
        <taxon>Bacteroidota</taxon>
        <taxon>Cytophagia</taxon>
        <taxon>Cytophagales</taxon>
        <taxon>Cyclobacteriaceae</taxon>
        <taxon>Cecembia</taxon>
    </lineage>
</organism>
<reference evidence="2 3" key="1">
    <citation type="journal article" date="2012" name="J. Bacteriol.">
        <title>Draft Genome Sequence of Cecembia lonarensis Strain LW9T, Isolated from Lonar Lake, a Haloalkaline Lake in India.</title>
        <authorList>
            <person name="Shivaji S."/>
            <person name="Ara S."/>
            <person name="Singh A."/>
            <person name="Pinnaka A.K."/>
        </authorList>
    </citation>
    <scope>NUCLEOTIDE SEQUENCE [LARGE SCALE GENOMIC DNA]</scope>
    <source>
        <strain evidence="2 3">LW9</strain>
    </source>
</reference>
<dbReference type="Proteomes" id="UP000004478">
    <property type="component" value="Unassembled WGS sequence"/>
</dbReference>